<accession>G2YDS6</accession>
<proteinExistence type="predicted"/>
<evidence type="ECO:0000313" key="2">
    <source>
        <dbReference type="EMBL" id="CCD49924.1"/>
    </source>
</evidence>
<organism evidence="2 3">
    <name type="scientific">Botryotinia fuckeliana (strain T4)</name>
    <name type="common">Noble rot fungus</name>
    <name type="synonym">Botrytis cinerea</name>
    <dbReference type="NCBI Taxonomy" id="999810"/>
    <lineage>
        <taxon>Eukaryota</taxon>
        <taxon>Fungi</taxon>
        <taxon>Dikarya</taxon>
        <taxon>Ascomycota</taxon>
        <taxon>Pezizomycotina</taxon>
        <taxon>Leotiomycetes</taxon>
        <taxon>Helotiales</taxon>
        <taxon>Sclerotiniaceae</taxon>
        <taxon>Botrytis</taxon>
    </lineage>
</organism>
<reference evidence="3" key="1">
    <citation type="journal article" date="2011" name="PLoS Genet.">
        <title>Genomic analysis of the necrotrophic fungal pathogens Sclerotinia sclerotiorum and Botrytis cinerea.</title>
        <authorList>
            <person name="Amselem J."/>
            <person name="Cuomo C.A."/>
            <person name="van Kan J.A."/>
            <person name="Viaud M."/>
            <person name="Benito E.P."/>
            <person name="Couloux A."/>
            <person name="Coutinho P.M."/>
            <person name="de Vries R.P."/>
            <person name="Dyer P.S."/>
            <person name="Fillinger S."/>
            <person name="Fournier E."/>
            <person name="Gout L."/>
            <person name="Hahn M."/>
            <person name="Kohn L."/>
            <person name="Lapalu N."/>
            <person name="Plummer K.M."/>
            <person name="Pradier J.M."/>
            <person name="Quevillon E."/>
            <person name="Sharon A."/>
            <person name="Simon A."/>
            <person name="ten Have A."/>
            <person name="Tudzynski B."/>
            <person name="Tudzynski P."/>
            <person name="Wincker P."/>
            <person name="Andrew M."/>
            <person name="Anthouard V."/>
            <person name="Beever R.E."/>
            <person name="Beffa R."/>
            <person name="Benoit I."/>
            <person name="Bouzid O."/>
            <person name="Brault B."/>
            <person name="Chen Z."/>
            <person name="Choquer M."/>
            <person name="Collemare J."/>
            <person name="Cotton P."/>
            <person name="Danchin E.G."/>
            <person name="Da Silva C."/>
            <person name="Gautier A."/>
            <person name="Giraud C."/>
            <person name="Giraud T."/>
            <person name="Gonzalez C."/>
            <person name="Grossetete S."/>
            <person name="Guldener U."/>
            <person name="Henrissat B."/>
            <person name="Howlett B.J."/>
            <person name="Kodira C."/>
            <person name="Kretschmer M."/>
            <person name="Lappartient A."/>
            <person name="Leroch M."/>
            <person name="Levis C."/>
            <person name="Mauceli E."/>
            <person name="Neuveglise C."/>
            <person name="Oeser B."/>
            <person name="Pearson M."/>
            <person name="Poulain J."/>
            <person name="Poussereau N."/>
            <person name="Quesneville H."/>
            <person name="Rascle C."/>
            <person name="Schumacher J."/>
            <person name="Segurens B."/>
            <person name="Sexton A."/>
            <person name="Silva E."/>
            <person name="Sirven C."/>
            <person name="Soanes D.M."/>
            <person name="Talbot N.J."/>
            <person name="Templeton M."/>
            <person name="Yandava C."/>
            <person name="Yarden O."/>
            <person name="Zeng Q."/>
            <person name="Rollins J.A."/>
            <person name="Lebrun M.H."/>
            <person name="Dickman M."/>
        </authorList>
    </citation>
    <scope>NUCLEOTIDE SEQUENCE [LARGE SCALE GENOMIC DNA]</scope>
    <source>
        <strain evidence="3">T4</strain>
    </source>
</reference>
<dbReference type="AlphaFoldDB" id="G2YDS6"/>
<evidence type="ECO:0000256" key="1">
    <source>
        <dbReference type="SAM" id="MobiDB-lite"/>
    </source>
</evidence>
<dbReference type="Proteomes" id="UP000008177">
    <property type="component" value="Unplaced contigs"/>
</dbReference>
<sequence>MLHVLGVGNGIAFVAMAEHDKKHTSRQFHSCFSASYLGNQTRSDERKGAGAGASKGEKCFKTLISKSKSNAHPLKPPKEDNPTQRTIRNQSTRSEIIFILAVDDTRSSNTTDTLIDCLKDDDSFNMNQIVNHDDNPRNKIEEKQVISRRISTPDAVFIDNQNADNTDACEMGGGGG</sequence>
<feature type="region of interest" description="Disordered" evidence="1">
    <location>
        <begin position="66"/>
        <end position="87"/>
    </location>
</feature>
<dbReference type="EMBL" id="FQ790321">
    <property type="protein sequence ID" value="CCD49924.1"/>
    <property type="molecule type" value="Genomic_DNA"/>
</dbReference>
<gene>
    <name evidence="2" type="ORF">BofuT4_P096320.1</name>
</gene>
<dbReference type="HOGENOM" id="CLU_1524921_0_0_1"/>
<protein>
    <submittedName>
        <fullName evidence="2">Uncharacterized protein</fullName>
    </submittedName>
</protein>
<dbReference type="InParanoid" id="G2YDS6"/>
<evidence type="ECO:0000313" key="3">
    <source>
        <dbReference type="Proteomes" id="UP000008177"/>
    </source>
</evidence>
<name>G2YDS6_BOTF4</name>